<dbReference type="PROSITE" id="PS51257">
    <property type="entry name" value="PROKAR_LIPOPROTEIN"/>
    <property type="match status" value="1"/>
</dbReference>
<evidence type="ECO:0000256" key="1">
    <source>
        <dbReference type="SAM" id="SignalP"/>
    </source>
</evidence>
<name>A0A1I7TTN5_9PELO</name>
<evidence type="ECO:0000313" key="2">
    <source>
        <dbReference type="Proteomes" id="UP000095282"/>
    </source>
</evidence>
<feature type="signal peptide" evidence="1">
    <location>
        <begin position="1"/>
        <end position="18"/>
    </location>
</feature>
<feature type="chain" id="PRO_5009308054" evidence="1">
    <location>
        <begin position="19"/>
        <end position="239"/>
    </location>
</feature>
<accession>A0A1I7TTN5</accession>
<reference evidence="3" key="1">
    <citation type="submission" date="2016-11" db="UniProtKB">
        <authorList>
            <consortium name="WormBaseParasite"/>
        </authorList>
    </citation>
    <scope>IDENTIFICATION</scope>
</reference>
<keyword evidence="1" id="KW-0732">Signal</keyword>
<proteinExistence type="predicted"/>
<dbReference type="WBParaSite" id="Csp11.Scaffold629.g11674.t1">
    <property type="protein sequence ID" value="Csp11.Scaffold629.g11674.t1"/>
    <property type="gene ID" value="Csp11.Scaffold629.g11674"/>
</dbReference>
<sequence>MKTIYVWLFLCQLPLIQSCLVVRSDQVECGPNDDTSLIFAYSNGLGLDSDAAANWFEGLRRAGINPRVTGFGSIRFDSPIEEDVQVHSSIADTINSIASNLRSPLSGTPQNDVRSAIEKILSTKKLQICGSSVVFYTHYLVQMFPSEELIARLRAKHISIYTVEPPFETPSYLGWISSKTYGYSVVANLTGATWVSINVETIVFTTYVCTLRLSHCHLTEKRNVITIITWKLLGEEVSK</sequence>
<keyword evidence="2" id="KW-1185">Reference proteome</keyword>
<dbReference type="STRING" id="1561998.A0A1I7TTN5"/>
<dbReference type="AlphaFoldDB" id="A0A1I7TTN5"/>
<protein>
    <submittedName>
        <fullName evidence="3">IU_nuc_hydro domain-containing protein</fullName>
    </submittedName>
</protein>
<evidence type="ECO:0000313" key="3">
    <source>
        <dbReference type="WBParaSite" id="Csp11.Scaffold629.g11674.t1"/>
    </source>
</evidence>
<organism evidence="2 3">
    <name type="scientific">Caenorhabditis tropicalis</name>
    <dbReference type="NCBI Taxonomy" id="1561998"/>
    <lineage>
        <taxon>Eukaryota</taxon>
        <taxon>Metazoa</taxon>
        <taxon>Ecdysozoa</taxon>
        <taxon>Nematoda</taxon>
        <taxon>Chromadorea</taxon>
        <taxon>Rhabditida</taxon>
        <taxon>Rhabditina</taxon>
        <taxon>Rhabditomorpha</taxon>
        <taxon>Rhabditoidea</taxon>
        <taxon>Rhabditidae</taxon>
        <taxon>Peloderinae</taxon>
        <taxon>Caenorhabditis</taxon>
    </lineage>
</organism>
<dbReference type="Proteomes" id="UP000095282">
    <property type="component" value="Unplaced"/>
</dbReference>